<name>A0ABU6WP82_9FABA</name>
<organism evidence="3 4">
    <name type="scientific">Stylosanthes scabra</name>
    <dbReference type="NCBI Taxonomy" id="79078"/>
    <lineage>
        <taxon>Eukaryota</taxon>
        <taxon>Viridiplantae</taxon>
        <taxon>Streptophyta</taxon>
        <taxon>Embryophyta</taxon>
        <taxon>Tracheophyta</taxon>
        <taxon>Spermatophyta</taxon>
        <taxon>Magnoliopsida</taxon>
        <taxon>eudicotyledons</taxon>
        <taxon>Gunneridae</taxon>
        <taxon>Pentapetalae</taxon>
        <taxon>rosids</taxon>
        <taxon>fabids</taxon>
        <taxon>Fabales</taxon>
        <taxon>Fabaceae</taxon>
        <taxon>Papilionoideae</taxon>
        <taxon>50 kb inversion clade</taxon>
        <taxon>dalbergioids sensu lato</taxon>
        <taxon>Dalbergieae</taxon>
        <taxon>Pterocarpus clade</taxon>
        <taxon>Stylosanthes</taxon>
    </lineage>
</organism>
<feature type="chain" id="PRO_5047299045" evidence="2">
    <location>
        <begin position="19"/>
        <end position="159"/>
    </location>
</feature>
<evidence type="ECO:0000256" key="1">
    <source>
        <dbReference type="SAM" id="MobiDB-lite"/>
    </source>
</evidence>
<evidence type="ECO:0000313" key="4">
    <source>
        <dbReference type="Proteomes" id="UP001341840"/>
    </source>
</evidence>
<reference evidence="3 4" key="1">
    <citation type="journal article" date="2023" name="Plants (Basel)">
        <title>Bridging the Gap: Combining Genomics and Transcriptomics Approaches to Understand Stylosanthes scabra, an Orphan Legume from the Brazilian Caatinga.</title>
        <authorList>
            <person name="Ferreira-Neto J.R.C."/>
            <person name="da Silva M.D."/>
            <person name="Binneck E."/>
            <person name="de Melo N.F."/>
            <person name="da Silva R.H."/>
            <person name="de Melo A.L.T.M."/>
            <person name="Pandolfi V."/>
            <person name="Bustamante F.O."/>
            <person name="Brasileiro-Vidal A.C."/>
            <person name="Benko-Iseppon A.M."/>
        </authorList>
    </citation>
    <scope>NUCLEOTIDE SEQUENCE [LARGE SCALE GENOMIC DNA]</scope>
    <source>
        <tissue evidence="3">Leaves</tissue>
    </source>
</reference>
<dbReference type="EMBL" id="JASCZI010182339">
    <property type="protein sequence ID" value="MED6187684.1"/>
    <property type="molecule type" value="Genomic_DNA"/>
</dbReference>
<proteinExistence type="predicted"/>
<dbReference type="Proteomes" id="UP001341840">
    <property type="component" value="Unassembled WGS sequence"/>
</dbReference>
<sequence>MVLWAFACCESCVGVVSGESPRLGVDAAEALVCVTPRLLDKCLGVDVAAALEKWRKEAWGARKEGIGAFWIEPPRRPKHQLRTQPPTPRRGCQCLGISSSTLGQTTHAWRGHQRLGMAHQPPRTPSILKPKYRYPEPPQASSVIQKPTPRCQRRSLGVG</sequence>
<feature type="non-terminal residue" evidence="3">
    <location>
        <position position="159"/>
    </location>
</feature>
<gene>
    <name evidence="3" type="ORF">PIB30_078746</name>
</gene>
<keyword evidence="2" id="KW-0732">Signal</keyword>
<protein>
    <submittedName>
        <fullName evidence="3">Uncharacterized protein</fullName>
    </submittedName>
</protein>
<feature type="region of interest" description="Disordered" evidence="1">
    <location>
        <begin position="116"/>
        <end position="159"/>
    </location>
</feature>
<evidence type="ECO:0000256" key="2">
    <source>
        <dbReference type="SAM" id="SignalP"/>
    </source>
</evidence>
<accession>A0ABU6WP82</accession>
<evidence type="ECO:0000313" key="3">
    <source>
        <dbReference type="EMBL" id="MED6187684.1"/>
    </source>
</evidence>
<keyword evidence="4" id="KW-1185">Reference proteome</keyword>
<feature type="signal peptide" evidence="2">
    <location>
        <begin position="1"/>
        <end position="18"/>
    </location>
</feature>
<comment type="caution">
    <text evidence="3">The sequence shown here is derived from an EMBL/GenBank/DDBJ whole genome shotgun (WGS) entry which is preliminary data.</text>
</comment>